<evidence type="ECO:0000313" key="2">
    <source>
        <dbReference type="EMBL" id="MBY5957314.1"/>
    </source>
</evidence>
<comment type="caution">
    <text evidence="2">The sequence shown here is derived from an EMBL/GenBank/DDBJ whole genome shotgun (WGS) entry which is preliminary data.</text>
</comment>
<dbReference type="RefSeq" id="WP_222578834.1">
    <property type="nucleotide sequence ID" value="NZ_JAHVHU010000004.1"/>
</dbReference>
<feature type="signal peptide" evidence="1">
    <location>
        <begin position="1"/>
        <end position="18"/>
    </location>
</feature>
<keyword evidence="3" id="KW-1185">Reference proteome</keyword>
<reference evidence="2" key="1">
    <citation type="submission" date="2021-06" db="EMBL/GenBank/DDBJ databases">
        <title>44 bacteria genomes isolated from Dapeng, Shenzhen.</title>
        <authorList>
            <person name="Zheng W."/>
            <person name="Yu S."/>
            <person name="Huang Y."/>
        </authorList>
    </citation>
    <scope>NUCLEOTIDE SEQUENCE</scope>
    <source>
        <strain evidence="2">DP5N28-2</strain>
    </source>
</reference>
<accession>A0A953LC24</accession>
<proteinExistence type="predicted"/>
<dbReference type="EMBL" id="JAHVHU010000004">
    <property type="protein sequence ID" value="MBY5957314.1"/>
    <property type="molecule type" value="Genomic_DNA"/>
</dbReference>
<name>A0A953LC24_9BACT</name>
<evidence type="ECO:0000313" key="3">
    <source>
        <dbReference type="Proteomes" id="UP000753961"/>
    </source>
</evidence>
<gene>
    <name evidence="2" type="ORF">KUV50_04140</name>
</gene>
<protein>
    <submittedName>
        <fullName evidence="2">Uncharacterized protein</fullName>
    </submittedName>
</protein>
<dbReference type="AlphaFoldDB" id="A0A953LC24"/>
<feature type="chain" id="PRO_5037258146" evidence="1">
    <location>
        <begin position="19"/>
        <end position="473"/>
    </location>
</feature>
<organism evidence="2 3">
    <name type="scientific">Membranihabitans marinus</name>
    <dbReference type="NCBI Taxonomy" id="1227546"/>
    <lineage>
        <taxon>Bacteria</taxon>
        <taxon>Pseudomonadati</taxon>
        <taxon>Bacteroidota</taxon>
        <taxon>Saprospiria</taxon>
        <taxon>Saprospirales</taxon>
        <taxon>Saprospiraceae</taxon>
        <taxon>Membranihabitans</taxon>
    </lineage>
</organism>
<dbReference type="Proteomes" id="UP000753961">
    <property type="component" value="Unassembled WGS sequence"/>
</dbReference>
<sequence length="473" mass="56255">MKFTIFSFFLFLTTTVFSQNIVVSEGLDVRTDRTYELLGDFEDKYMIASYSEDAFTLHNFNQDLFLTSAQEFNLPHKKCRIIHMYSYEDRYFVLYSAEEKDTLYIVNQSYQPNFEKIKTDTILKLERNFQNYSFRYTFSEDRSKFGLTVIRSNEIIGYAVYDIKYEEIVQTSAIQLADFDFYDDYRKSLVTNSGIFYLIFEQNNFLYKKEDHAFFIYKLREAGEMEESILPMKSLLVYDANFLYDNQNHKLIICGLGSEKDLNRAELIFRVKQDPKDQDVFEYATFVFHNNLLNDFYGNDRRAKFDYLEDIQIQDVILMDNGSTIMVLEEVQKMERMTSSGRIDYYGSRYTVDYHYENLLLFHLSSNENDSWQKLLPKRQFSNDDEGAYSSYFLFKNPNHLRLIYNDEIRNENTVSEYIIRPNGASLRTNLLSTDFQKLRLQVRNGMQLSGHRVLIPSMRGKVLKLLMIDYLN</sequence>
<keyword evidence="1" id="KW-0732">Signal</keyword>
<evidence type="ECO:0000256" key="1">
    <source>
        <dbReference type="SAM" id="SignalP"/>
    </source>
</evidence>